<evidence type="ECO:0000313" key="7">
    <source>
        <dbReference type="EMBL" id="MTD14260.1"/>
    </source>
</evidence>
<keyword evidence="5 6" id="KW-0472">Membrane</keyword>
<feature type="transmembrane region" description="Helical" evidence="6">
    <location>
        <begin position="242"/>
        <end position="263"/>
    </location>
</feature>
<feature type="transmembrane region" description="Helical" evidence="6">
    <location>
        <begin position="112"/>
        <end position="133"/>
    </location>
</feature>
<accession>A0A7K1FJL5</accession>
<keyword evidence="4 6" id="KW-1133">Transmembrane helix</keyword>
<dbReference type="InterPro" id="IPR005274">
    <property type="entry name" value="IM_pro_YhjD"/>
</dbReference>
<dbReference type="InterPro" id="IPR017039">
    <property type="entry name" value="Virul_fac_BrkB"/>
</dbReference>
<dbReference type="EMBL" id="WLYK01000002">
    <property type="protein sequence ID" value="MTD14260.1"/>
    <property type="molecule type" value="Genomic_DNA"/>
</dbReference>
<feature type="transmembrane region" description="Helical" evidence="6">
    <location>
        <begin position="275"/>
        <end position="300"/>
    </location>
</feature>
<dbReference type="AlphaFoldDB" id="A0A7K1FJL5"/>
<evidence type="ECO:0000256" key="6">
    <source>
        <dbReference type="SAM" id="Phobius"/>
    </source>
</evidence>
<evidence type="ECO:0000256" key="1">
    <source>
        <dbReference type="ARBA" id="ARBA00004651"/>
    </source>
</evidence>
<name>A0A7K1FJL5_9ACTN</name>
<sequence>MDLYLEGSVASRTDSAQGGAKGITSRPGIAHLIRAAQRFSARLGTQFAAAITYFSFLSLVPILMVAFSVAGFVLAGRPELLNDIRDKITEQIPGGLSDSISGALDTAIDSRLSVGLIGLVVALYSGIGWMGNIRAAVQAQWRSDFDEHQEIAEENFIVGIGRNLVRLVGLGLAIVVSLGLSTAGAALSPQIVRWLGLENQGWLHPILVIVPILLAVAADTLIFIWVYTSLSPRDAHPARKPLLRGALAAAIGFEVLKQALTLLPQLFNRSASYQIFGNIIGLLFFFNLTATLVLFVAAWISTADGTVKEKPWVEQDDEIEEGDLPLTPEVVAQEPISGRKAAGLLGAGALLGFGAGRRRR</sequence>
<organism evidence="7 8">
    <name type="scientific">Nakamurella alba</name>
    <dbReference type="NCBI Taxonomy" id="2665158"/>
    <lineage>
        <taxon>Bacteria</taxon>
        <taxon>Bacillati</taxon>
        <taxon>Actinomycetota</taxon>
        <taxon>Actinomycetes</taxon>
        <taxon>Nakamurellales</taxon>
        <taxon>Nakamurellaceae</taxon>
        <taxon>Nakamurella</taxon>
    </lineage>
</organism>
<feature type="transmembrane region" description="Helical" evidence="6">
    <location>
        <begin position="47"/>
        <end position="75"/>
    </location>
</feature>
<evidence type="ECO:0000313" key="8">
    <source>
        <dbReference type="Proteomes" id="UP000460221"/>
    </source>
</evidence>
<keyword evidence="3 6" id="KW-0812">Transmembrane</keyword>
<dbReference type="PANTHER" id="PTHR30213:SF1">
    <property type="entry name" value="INNER MEMBRANE PROTEIN YHJD"/>
    <property type="match status" value="1"/>
</dbReference>
<gene>
    <name evidence="7" type="primary">yhjD</name>
    <name evidence="7" type="ORF">GIS00_09905</name>
</gene>
<comment type="subcellular location">
    <subcellularLocation>
        <location evidence="1">Cell membrane</location>
        <topology evidence="1">Multi-pass membrane protein</topology>
    </subcellularLocation>
</comment>
<dbReference type="Proteomes" id="UP000460221">
    <property type="component" value="Unassembled WGS sequence"/>
</dbReference>
<proteinExistence type="predicted"/>
<keyword evidence="2" id="KW-1003">Cell membrane</keyword>
<feature type="transmembrane region" description="Helical" evidence="6">
    <location>
        <begin position="164"/>
        <end position="186"/>
    </location>
</feature>
<dbReference type="NCBIfam" id="TIGR00766">
    <property type="entry name" value="inner membrane protein YhjD"/>
    <property type="match status" value="1"/>
</dbReference>
<protein>
    <submittedName>
        <fullName evidence="7">Inner membrane protein YhjD</fullName>
    </submittedName>
</protein>
<dbReference type="GO" id="GO:0005886">
    <property type="term" value="C:plasma membrane"/>
    <property type="evidence" value="ECO:0007669"/>
    <property type="project" value="UniProtKB-SubCell"/>
</dbReference>
<dbReference type="PANTHER" id="PTHR30213">
    <property type="entry name" value="INNER MEMBRANE PROTEIN YHJD"/>
    <property type="match status" value="1"/>
</dbReference>
<reference evidence="7 8" key="1">
    <citation type="submission" date="2019-11" db="EMBL/GenBank/DDBJ databases">
        <authorList>
            <person name="Jiang L.-Q."/>
        </authorList>
    </citation>
    <scope>NUCLEOTIDE SEQUENCE [LARGE SCALE GENOMIC DNA]</scope>
    <source>
        <strain evidence="7 8">YIM 132087</strain>
    </source>
</reference>
<dbReference type="Pfam" id="PF03631">
    <property type="entry name" value="Virul_fac_BrkB"/>
    <property type="match status" value="1"/>
</dbReference>
<feature type="transmembrane region" description="Helical" evidence="6">
    <location>
        <begin position="206"/>
        <end position="230"/>
    </location>
</feature>
<keyword evidence="8" id="KW-1185">Reference proteome</keyword>
<evidence type="ECO:0000256" key="2">
    <source>
        <dbReference type="ARBA" id="ARBA00022475"/>
    </source>
</evidence>
<comment type="caution">
    <text evidence="7">The sequence shown here is derived from an EMBL/GenBank/DDBJ whole genome shotgun (WGS) entry which is preliminary data.</text>
</comment>
<evidence type="ECO:0000256" key="4">
    <source>
        <dbReference type="ARBA" id="ARBA00022989"/>
    </source>
</evidence>
<evidence type="ECO:0000256" key="5">
    <source>
        <dbReference type="ARBA" id="ARBA00023136"/>
    </source>
</evidence>
<evidence type="ECO:0000256" key="3">
    <source>
        <dbReference type="ARBA" id="ARBA00022692"/>
    </source>
</evidence>